<keyword evidence="1" id="KW-1133">Transmembrane helix</keyword>
<protein>
    <submittedName>
        <fullName evidence="2">Uncharacterized protein</fullName>
    </submittedName>
</protein>
<evidence type="ECO:0000256" key="1">
    <source>
        <dbReference type="SAM" id="Phobius"/>
    </source>
</evidence>
<keyword evidence="1" id="KW-0472">Membrane</keyword>
<dbReference type="Proteomes" id="UP000091820">
    <property type="component" value="Unassembled WGS sequence"/>
</dbReference>
<reference evidence="3" key="1">
    <citation type="submission" date="2014-03" db="EMBL/GenBank/DDBJ databases">
        <authorList>
            <person name="Aksoy S."/>
            <person name="Warren W."/>
            <person name="Wilson R.K."/>
        </authorList>
    </citation>
    <scope>NUCLEOTIDE SEQUENCE [LARGE SCALE GENOMIC DNA]</scope>
    <source>
        <strain evidence="3">IAEA</strain>
    </source>
</reference>
<dbReference type="VEuPathDB" id="VectorBase:GBRI042416"/>
<evidence type="ECO:0000313" key="2">
    <source>
        <dbReference type="EnsemblMetazoa" id="GBRI042416-PA"/>
    </source>
</evidence>
<reference evidence="2" key="2">
    <citation type="submission" date="2020-05" db="UniProtKB">
        <authorList>
            <consortium name="EnsemblMetazoa"/>
        </authorList>
    </citation>
    <scope>IDENTIFICATION</scope>
    <source>
        <strain evidence="2">IAEA</strain>
    </source>
</reference>
<name>A0A1A9X2Y8_9MUSC</name>
<proteinExistence type="predicted"/>
<organism evidence="2 3">
    <name type="scientific">Glossina brevipalpis</name>
    <dbReference type="NCBI Taxonomy" id="37001"/>
    <lineage>
        <taxon>Eukaryota</taxon>
        <taxon>Metazoa</taxon>
        <taxon>Ecdysozoa</taxon>
        <taxon>Arthropoda</taxon>
        <taxon>Hexapoda</taxon>
        <taxon>Insecta</taxon>
        <taxon>Pterygota</taxon>
        <taxon>Neoptera</taxon>
        <taxon>Endopterygota</taxon>
        <taxon>Diptera</taxon>
        <taxon>Brachycera</taxon>
        <taxon>Muscomorpha</taxon>
        <taxon>Hippoboscoidea</taxon>
        <taxon>Glossinidae</taxon>
        <taxon>Glossina</taxon>
    </lineage>
</organism>
<keyword evidence="1" id="KW-0812">Transmembrane</keyword>
<dbReference type="EnsemblMetazoa" id="GBRI042416-RA">
    <property type="protein sequence ID" value="GBRI042416-PA"/>
    <property type="gene ID" value="GBRI042416"/>
</dbReference>
<accession>A0A1A9X2Y8</accession>
<dbReference type="AlphaFoldDB" id="A0A1A9X2Y8"/>
<sequence>MLTNIHIDDDILVLVYLHLLSNVGLCGCYLCYLLPFDCVFNLLFVLIDTLGLSYQLAEVLLTRICTSKQTFAPFSLYLHEMLLGTNVSHLEIFANCFVIPLPRMIHDNSPIECDFNMLLNRNVNKQKTQESNFTSILNHILHCKGILKSRVNDASSVSLFVKISSHKFIHLTRYRFLLAYQPG</sequence>
<keyword evidence="3" id="KW-1185">Reference proteome</keyword>
<feature type="transmembrane region" description="Helical" evidence="1">
    <location>
        <begin position="42"/>
        <end position="61"/>
    </location>
</feature>
<evidence type="ECO:0000313" key="3">
    <source>
        <dbReference type="Proteomes" id="UP000091820"/>
    </source>
</evidence>
<feature type="transmembrane region" description="Helical" evidence="1">
    <location>
        <begin position="12"/>
        <end position="36"/>
    </location>
</feature>